<feature type="chain" id="PRO_5008915852" description="Pv-fam-d protein" evidence="2">
    <location>
        <begin position="23"/>
        <end position="305"/>
    </location>
</feature>
<accession>A0A1D3JJU3</accession>
<keyword evidence="1" id="KW-0472">Membrane</keyword>
<evidence type="ECO:0000256" key="1">
    <source>
        <dbReference type="SAM" id="Phobius"/>
    </source>
</evidence>
<keyword evidence="2" id="KW-0732">Signal</keyword>
<keyword evidence="4" id="KW-1185">Reference proteome</keyword>
<reference evidence="3 4" key="1">
    <citation type="submission" date="2016-06" db="EMBL/GenBank/DDBJ databases">
        <authorList>
            <consortium name="Pathogen Informatics"/>
        </authorList>
    </citation>
    <scope>NUCLEOTIDE SEQUENCE [LARGE SCALE GENOMIC DNA]</scope>
</reference>
<evidence type="ECO:0000313" key="4">
    <source>
        <dbReference type="Proteomes" id="UP000219813"/>
    </source>
</evidence>
<keyword evidence="1" id="KW-0812">Transmembrane</keyword>
<dbReference type="KEGG" id="pmal:PMUG01_06025500"/>
<dbReference type="RefSeq" id="XP_028859908.1">
    <property type="nucleotide sequence ID" value="XM_029003828.1"/>
</dbReference>
<feature type="transmembrane region" description="Helical" evidence="1">
    <location>
        <begin position="255"/>
        <end position="272"/>
    </location>
</feature>
<feature type="transmembrane region" description="Helical" evidence="1">
    <location>
        <begin position="232"/>
        <end position="249"/>
    </location>
</feature>
<feature type="signal peptide" evidence="2">
    <location>
        <begin position="1"/>
        <end position="22"/>
    </location>
</feature>
<dbReference type="EMBL" id="LT594627">
    <property type="protein sequence ID" value="SBT86768.1"/>
    <property type="molecule type" value="Genomic_DNA"/>
</dbReference>
<protein>
    <recommendedName>
        <fullName evidence="5">Pv-fam-d protein</fullName>
    </recommendedName>
</protein>
<organism evidence="3 4">
    <name type="scientific">Plasmodium malariae</name>
    <dbReference type="NCBI Taxonomy" id="5858"/>
    <lineage>
        <taxon>Eukaryota</taxon>
        <taxon>Sar</taxon>
        <taxon>Alveolata</taxon>
        <taxon>Apicomplexa</taxon>
        <taxon>Aconoidasida</taxon>
        <taxon>Haemosporida</taxon>
        <taxon>Plasmodiidae</taxon>
        <taxon>Plasmodium</taxon>
        <taxon>Plasmodium (Plasmodium)</taxon>
    </lineage>
</organism>
<dbReference type="Proteomes" id="UP000219813">
    <property type="component" value="Chromosome 6"/>
</dbReference>
<dbReference type="VEuPathDB" id="PlasmoDB:PmUG01_06025500"/>
<keyword evidence="1" id="KW-1133">Transmembrane helix</keyword>
<name>A0A1D3JJU3_PLAMA</name>
<dbReference type="OrthoDB" id="382803at2759"/>
<dbReference type="AlphaFoldDB" id="A0A1D3JJU3"/>
<evidence type="ECO:0000256" key="2">
    <source>
        <dbReference type="SAM" id="SignalP"/>
    </source>
</evidence>
<evidence type="ECO:0008006" key="5">
    <source>
        <dbReference type="Google" id="ProtNLM"/>
    </source>
</evidence>
<gene>
    <name evidence="3" type="primary">PmUG01_06025500</name>
    <name evidence="3" type="ORF">PMUG01_06025500</name>
</gene>
<evidence type="ECO:0000313" key="3">
    <source>
        <dbReference type="EMBL" id="SBT86768.1"/>
    </source>
</evidence>
<sequence length="305" mass="36260">MFFSVKIFVFTLLIWTWEYSNKSTNFGKTCDNKIRNNNALHLRLSRLLKDEAEEAVLLYKSLKDSTTNVLDADDYTFKKRINTSKHYDNSEKSTYPFKFSDKRKKHNEFKVGKHSEKQSNQLKFNGNLKKSADITEYDIDIGAFPDIVECYNYYKMGNIDTSRMRFEMMKYNIKEKEHSRPRLINIFKKLDRHIELGMLRLMKSEYIICDDDLIKGKSIFGKILYYMKKYRIISPPLIIVLAVIMLLILHVNEKIIVALACVGIAVVIYYIIKLRKCQKIIRLFKQIRTDNKHMKKYRDPNKRNL</sequence>
<proteinExistence type="predicted"/>
<dbReference type="GeneID" id="39867648"/>